<dbReference type="AlphaFoldDB" id="A0A017HMS8"/>
<evidence type="ECO:0000313" key="1">
    <source>
        <dbReference type="EMBL" id="EYD75468.1"/>
    </source>
</evidence>
<accession>A0A017HMS8</accession>
<keyword evidence="2" id="KW-1185">Reference proteome</keyword>
<dbReference type="STRING" id="442562.Rumeso_02951"/>
<evidence type="ECO:0000313" key="2">
    <source>
        <dbReference type="Proteomes" id="UP000019666"/>
    </source>
</evidence>
<sequence length="153" mass="17307">MAPRRRRQGGLMEDADRRPLGVTAFFAEMGERFVDGRLEEMASVWSFPCPIEMDGQLVVMHDPGLFRDYLADRRAAALASGMTAMTPRISAIEMPSRSRFRVWLRWLYHFGGHVEEANHGTVYFMAVAPDGCLRIEMMDLVQLPSDQSAARIA</sequence>
<proteinExistence type="predicted"/>
<name>A0A017HMS8_9RHOB</name>
<organism evidence="1 2">
    <name type="scientific">Rubellimicrobium mesophilum DSM 19309</name>
    <dbReference type="NCBI Taxonomy" id="442562"/>
    <lineage>
        <taxon>Bacteria</taxon>
        <taxon>Pseudomonadati</taxon>
        <taxon>Pseudomonadota</taxon>
        <taxon>Alphaproteobacteria</taxon>
        <taxon>Rhodobacterales</taxon>
        <taxon>Roseobacteraceae</taxon>
        <taxon>Rubellimicrobium</taxon>
    </lineage>
</organism>
<evidence type="ECO:0008006" key="3">
    <source>
        <dbReference type="Google" id="ProtNLM"/>
    </source>
</evidence>
<gene>
    <name evidence="1" type="ORF">Rumeso_02951</name>
</gene>
<dbReference type="Proteomes" id="UP000019666">
    <property type="component" value="Unassembled WGS sequence"/>
</dbReference>
<comment type="caution">
    <text evidence="1">The sequence shown here is derived from an EMBL/GenBank/DDBJ whole genome shotgun (WGS) entry which is preliminary data.</text>
</comment>
<dbReference type="HOGENOM" id="CLU_1711915_0_0_5"/>
<protein>
    <recommendedName>
        <fullName evidence="3">SnoaL-like domain-containing protein</fullName>
    </recommendedName>
</protein>
<reference evidence="1 2" key="1">
    <citation type="submission" date="2013-02" db="EMBL/GenBank/DDBJ databases">
        <authorList>
            <person name="Fiebig A."/>
            <person name="Goeker M."/>
            <person name="Klenk H.-P.P."/>
        </authorList>
    </citation>
    <scope>NUCLEOTIDE SEQUENCE [LARGE SCALE GENOMIC DNA]</scope>
    <source>
        <strain evidence="1 2">DSM 19309</strain>
    </source>
</reference>
<dbReference type="EMBL" id="AOSK01000080">
    <property type="protein sequence ID" value="EYD75468.1"/>
    <property type="molecule type" value="Genomic_DNA"/>
</dbReference>